<protein>
    <submittedName>
        <fullName evidence="3">Tsr4 protein</fullName>
    </submittedName>
</protein>
<dbReference type="AlphaFoldDB" id="H8XA63"/>
<sequence length="194" mass="21638">MNIVKSRKICVTARLNSIPSFVSIQLNSVINTPTTHSSMTYNYQPVDSFHSKQPSYPQEDGSTDYTEPPPPFGHTSTSQQNPSSLPDDMECLVEASPEKERECPESCGKIFFTSFVSTALFVASLFMLSQEGTMLQLFGILIINFSIYFLLISSAMIFNAVEILGEEKFLNRCIGGCFITVMISLFWIVMKAIV</sequence>
<keyword evidence="2" id="KW-0472">Membrane</keyword>
<feature type="transmembrane region" description="Helical" evidence="2">
    <location>
        <begin position="134"/>
        <end position="157"/>
    </location>
</feature>
<evidence type="ECO:0000313" key="3">
    <source>
        <dbReference type="EMBL" id="CCG25040.1"/>
    </source>
</evidence>
<feature type="transmembrane region" description="Helical" evidence="2">
    <location>
        <begin position="169"/>
        <end position="190"/>
    </location>
</feature>
<keyword evidence="4" id="KW-1185">Reference proteome</keyword>
<evidence type="ECO:0000313" key="4">
    <source>
        <dbReference type="Proteomes" id="UP000005018"/>
    </source>
</evidence>
<keyword evidence="2" id="KW-1133">Transmembrane helix</keyword>
<name>H8XA63_CANO9</name>
<evidence type="ECO:0000256" key="1">
    <source>
        <dbReference type="SAM" id="MobiDB-lite"/>
    </source>
</evidence>
<dbReference type="RefSeq" id="XP_003871165.1">
    <property type="nucleotide sequence ID" value="XM_003871116.1"/>
</dbReference>
<accession>H8XA63</accession>
<feature type="compositionally biased region" description="Polar residues" evidence="1">
    <location>
        <begin position="74"/>
        <end position="84"/>
    </location>
</feature>
<evidence type="ECO:0000256" key="2">
    <source>
        <dbReference type="SAM" id="Phobius"/>
    </source>
</evidence>
<dbReference type="GeneID" id="14542225"/>
<dbReference type="Proteomes" id="UP000005018">
    <property type="component" value="Chromosome 7"/>
</dbReference>
<dbReference type="HOGENOM" id="CLU_1402250_0_0_1"/>
<dbReference type="KEGG" id="cot:CORT_0G03640"/>
<organism evidence="3 4">
    <name type="scientific">Candida orthopsilosis (strain 90-125)</name>
    <name type="common">Yeast</name>
    <dbReference type="NCBI Taxonomy" id="1136231"/>
    <lineage>
        <taxon>Eukaryota</taxon>
        <taxon>Fungi</taxon>
        <taxon>Dikarya</taxon>
        <taxon>Ascomycota</taxon>
        <taxon>Saccharomycotina</taxon>
        <taxon>Pichiomycetes</taxon>
        <taxon>Debaryomycetaceae</taxon>
        <taxon>Candida/Lodderomyces clade</taxon>
        <taxon>Candida</taxon>
    </lineage>
</organism>
<dbReference type="EMBL" id="HE681725">
    <property type="protein sequence ID" value="CCG25040.1"/>
    <property type="molecule type" value="Genomic_DNA"/>
</dbReference>
<feature type="region of interest" description="Disordered" evidence="1">
    <location>
        <begin position="50"/>
        <end position="87"/>
    </location>
</feature>
<reference evidence="3 4" key="1">
    <citation type="journal article" date="2012" name="PLoS ONE">
        <title>Sequence and analysis of the genome of the pathogenic yeast Candida orthopsilosis.</title>
        <authorList>
            <person name="Riccombeni A."/>
            <person name="Vidanes G."/>
            <person name="Proux-Wera E."/>
            <person name="Wolfe K.H."/>
            <person name="Butler G."/>
        </authorList>
    </citation>
    <scope>NUCLEOTIDE SEQUENCE [LARGE SCALE GENOMIC DNA]</scope>
    <source>
        <strain evidence="3 4">Co 90-125</strain>
    </source>
</reference>
<proteinExistence type="predicted"/>
<keyword evidence="2" id="KW-0812">Transmembrane</keyword>
<gene>
    <name evidence="3" type="ORF">CORT_0G03640</name>
</gene>
<feature type="transmembrane region" description="Helical" evidence="2">
    <location>
        <begin position="110"/>
        <end position="128"/>
    </location>
</feature>